<accession>A0AAD1UEB5</accession>
<dbReference type="InterPro" id="IPR004839">
    <property type="entry name" value="Aminotransferase_I/II_large"/>
</dbReference>
<evidence type="ECO:0000256" key="1">
    <source>
        <dbReference type="ARBA" id="ARBA00001933"/>
    </source>
</evidence>
<dbReference type="Pfam" id="PF00155">
    <property type="entry name" value="Aminotran_1_2"/>
    <property type="match status" value="1"/>
</dbReference>
<keyword evidence="4" id="KW-0808">Transferase</keyword>
<name>A0AAD1UEB5_EUPCR</name>
<reference evidence="8" key="1">
    <citation type="submission" date="2023-07" db="EMBL/GenBank/DDBJ databases">
        <authorList>
            <consortium name="AG Swart"/>
            <person name="Singh M."/>
            <person name="Singh A."/>
            <person name="Seah K."/>
            <person name="Emmerich C."/>
        </authorList>
    </citation>
    <scope>NUCLEOTIDE SEQUENCE</scope>
    <source>
        <strain evidence="8">DP1</strain>
    </source>
</reference>
<evidence type="ECO:0000256" key="2">
    <source>
        <dbReference type="ARBA" id="ARBA00011738"/>
    </source>
</evidence>
<organism evidence="8 9">
    <name type="scientific">Euplotes crassus</name>
    <dbReference type="NCBI Taxonomy" id="5936"/>
    <lineage>
        <taxon>Eukaryota</taxon>
        <taxon>Sar</taxon>
        <taxon>Alveolata</taxon>
        <taxon>Ciliophora</taxon>
        <taxon>Intramacronucleata</taxon>
        <taxon>Spirotrichea</taxon>
        <taxon>Hypotrichia</taxon>
        <taxon>Euplotida</taxon>
        <taxon>Euplotidae</taxon>
        <taxon>Moneuplotes</taxon>
    </lineage>
</organism>
<proteinExistence type="inferred from homology"/>
<feature type="domain" description="Aminotransferase class I/classII large" evidence="7">
    <location>
        <begin position="117"/>
        <end position="461"/>
    </location>
</feature>
<evidence type="ECO:0000256" key="6">
    <source>
        <dbReference type="ARBA" id="ARBA00025785"/>
    </source>
</evidence>
<dbReference type="PANTHER" id="PTHR11751">
    <property type="entry name" value="ALANINE AMINOTRANSFERASE"/>
    <property type="match status" value="1"/>
</dbReference>
<evidence type="ECO:0000256" key="4">
    <source>
        <dbReference type="ARBA" id="ARBA00022679"/>
    </source>
</evidence>
<sequence>MFMKRAFSVLNKNSISSVVKNSENAVRGPVAIRAIQMKKEMATGKKFKFEKLVPMHSGNPQALGQPPITFGREVLSIMMHHQFGQDVSYDRYSVDAVDRARHYLENMDPQAIGAYAGKPDGYDPIKKEVIDFIRERDGVDVDPSKLYLSTGASEAIEIFLRLLINDPNDAVMIPTPNYPLYSACCVAYGGQEVRYGLDENNNWALNLEDLQKSYQDAKDRGLNPKGIAVLNPGNPTGQVLTKQNLKDVIEFAYENNLLVIADEVYQANVYNGNEFHSMRGVMEELGDPIKSKLEMVSMHSVSKGFTGECGLRGGYFEFTNLDSFAEEMIYKLKAIKFCAPTPGMIAVGTMVNPPKEGVNSPEVVSLYNKEKDHVFGGLQRKAGELYEKLNNMEGITTNETQGALYSFARLHLPEKFIAEADSLGIHPDLHFCLNLLEETGMITVPGSGFGQEEGTAHIRMTNLIYNDKVMDDSMANMHKMVSELHGKYS</sequence>
<dbReference type="FunFam" id="3.40.640.10:FF:000012">
    <property type="entry name" value="alanine aminotransferase 2"/>
    <property type="match status" value="1"/>
</dbReference>
<evidence type="ECO:0000256" key="3">
    <source>
        <dbReference type="ARBA" id="ARBA00022576"/>
    </source>
</evidence>
<evidence type="ECO:0000259" key="7">
    <source>
        <dbReference type="Pfam" id="PF00155"/>
    </source>
</evidence>
<gene>
    <name evidence="8" type="ORF">ECRASSUSDP1_LOCUS4899</name>
</gene>
<dbReference type="FunFam" id="3.90.1150.10:FF:000140">
    <property type="entry name" value="alanine aminotransferase 1"/>
    <property type="match status" value="1"/>
</dbReference>
<comment type="similarity">
    <text evidence="6">Belongs to the class-I pyridoxal-phosphate-dependent aminotransferase family. Alanine aminotransferase subfamily.</text>
</comment>
<protein>
    <recommendedName>
        <fullName evidence="7">Aminotransferase class I/classII large domain-containing protein</fullName>
    </recommendedName>
</protein>
<dbReference type="Gene3D" id="1.10.287.1970">
    <property type="match status" value="1"/>
</dbReference>
<dbReference type="InterPro" id="IPR015421">
    <property type="entry name" value="PyrdxlP-dep_Trfase_major"/>
</dbReference>
<keyword evidence="3" id="KW-0032">Aminotransferase</keyword>
<comment type="cofactor">
    <cofactor evidence="1">
        <name>pyridoxal 5'-phosphate</name>
        <dbReference type="ChEBI" id="CHEBI:597326"/>
    </cofactor>
</comment>
<dbReference type="GO" id="GO:0030170">
    <property type="term" value="F:pyridoxal phosphate binding"/>
    <property type="evidence" value="ECO:0007669"/>
    <property type="project" value="InterPro"/>
</dbReference>
<dbReference type="PANTHER" id="PTHR11751:SF29">
    <property type="entry name" value="ALANINE TRANSAMINASE"/>
    <property type="match status" value="1"/>
</dbReference>
<dbReference type="GO" id="GO:0004021">
    <property type="term" value="F:L-alanine:2-oxoglutarate aminotransferase activity"/>
    <property type="evidence" value="ECO:0007669"/>
    <property type="project" value="TreeGrafter"/>
</dbReference>
<dbReference type="InterPro" id="IPR045088">
    <property type="entry name" value="ALAT1/2-like"/>
</dbReference>
<dbReference type="CDD" id="cd00609">
    <property type="entry name" value="AAT_like"/>
    <property type="match status" value="1"/>
</dbReference>
<dbReference type="InterPro" id="IPR015424">
    <property type="entry name" value="PyrdxlP-dep_Trfase"/>
</dbReference>
<evidence type="ECO:0000313" key="9">
    <source>
        <dbReference type="Proteomes" id="UP001295684"/>
    </source>
</evidence>
<keyword evidence="9" id="KW-1185">Reference proteome</keyword>
<dbReference type="Proteomes" id="UP001295684">
    <property type="component" value="Unassembled WGS sequence"/>
</dbReference>
<comment type="subunit">
    <text evidence="2">Homodimer.</text>
</comment>
<dbReference type="EMBL" id="CAMPGE010004718">
    <property type="protein sequence ID" value="CAI2363563.1"/>
    <property type="molecule type" value="Genomic_DNA"/>
</dbReference>
<dbReference type="Gene3D" id="3.40.640.10">
    <property type="entry name" value="Type I PLP-dependent aspartate aminotransferase-like (Major domain)"/>
    <property type="match status" value="1"/>
</dbReference>
<comment type="caution">
    <text evidence="8">The sequence shown here is derived from an EMBL/GenBank/DDBJ whole genome shotgun (WGS) entry which is preliminary data.</text>
</comment>
<dbReference type="InterPro" id="IPR015422">
    <property type="entry name" value="PyrdxlP-dep_Trfase_small"/>
</dbReference>
<evidence type="ECO:0000313" key="8">
    <source>
        <dbReference type="EMBL" id="CAI2363563.1"/>
    </source>
</evidence>
<keyword evidence="5" id="KW-0663">Pyridoxal phosphate</keyword>
<dbReference type="SUPFAM" id="SSF53383">
    <property type="entry name" value="PLP-dependent transferases"/>
    <property type="match status" value="1"/>
</dbReference>
<dbReference type="AlphaFoldDB" id="A0AAD1UEB5"/>
<dbReference type="Gene3D" id="3.90.1150.10">
    <property type="entry name" value="Aspartate Aminotransferase, domain 1"/>
    <property type="match status" value="1"/>
</dbReference>
<evidence type="ECO:0000256" key="5">
    <source>
        <dbReference type="ARBA" id="ARBA00022898"/>
    </source>
</evidence>